<comment type="caution">
    <text evidence="10">The sequence shown here is derived from an EMBL/GenBank/DDBJ whole genome shotgun (WGS) entry which is preliminary data.</text>
</comment>
<dbReference type="PANTHER" id="PTHR20910">
    <property type="entry name" value="AGAP001623-PA"/>
    <property type="match status" value="1"/>
</dbReference>
<feature type="compositionally biased region" description="Low complexity" evidence="8">
    <location>
        <begin position="211"/>
        <end position="225"/>
    </location>
</feature>
<dbReference type="InterPro" id="IPR036423">
    <property type="entry name" value="SOD-like_Cu/Zn_dom_sf"/>
</dbReference>
<keyword evidence="9" id="KW-0732">Signal</keyword>
<evidence type="ECO:0000256" key="9">
    <source>
        <dbReference type="SAM" id="SignalP"/>
    </source>
</evidence>
<dbReference type="GO" id="GO:0005576">
    <property type="term" value="C:extracellular region"/>
    <property type="evidence" value="ECO:0007669"/>
    <property type="project" value="UniProtKB-SubCell"/>
</dbReference>
<evidence type="ECO:0000313" key="10">
    <source>
        <dbReference type="EMBL" id="KAK4217695.1"/>
    </source>
</evidence>
<keyword evidence="11" id="KW-1185">Reference proteome</keyword>
<dbReference type="GO" id="GO:0004784">
    <property type="term" value="F:superoxide dismutase activity"/>
    <property type="evidence" value="ECO:0007669"/>
    <property type="project" value="UniProtKB-EC"/>
</dbReference>
<keyword evidence="5" id="KW-0964">Secreted</keyword>
<evidence type="ECO:0000256" key="1">
    <source>
        <dbReference type="ARBA" id="ARBA00004196"/>
    </source>
</evidence>
<dbReference type="EC" id="1.15.1.1" evidence="4"/>
<comment type="similarity">
    <text evidence="3">Belongs to the Cu-Zn superoxide dismutase family.</text>
</comment>
<dbReference type="InterPro" id="IPR053257">
    <property type="entry name" value="Cu-only_SOD"/>
</dbReference>
<dbReference type="SUPFAM" id="SSF49329">
    <property type="entry name" value="Cu,Zn superoxide dismutase-like"/>
    <property type="match status" value="1"/>
</dbReference>
<feature type="chain" id="PRO_5043026439" description="superoxide dismutase" evidence="9">
    <location>
        <begin position="22"/>
        <end position="274"/>
    </location>
</feature>
<dbReference type="GO" id="GO:0046872">
    <property type="term" value="F:metal ion binding"/>
    <property type="evidence" value="ECO:0007669"/>
    <property type="project" value="InterPro"/>
</dbReference>
<reference evidence="10" key="2">
    <citation type="submission" date="2023-05" db="EMBL/GenBank/DDBJ databases">
        <authorList>
            <consortium name="Lawrence Berkeley National Laboratory"/>
            <person name="Steindorff A."/>
            <person name="Hensen N."/>
            <person name="Bonometti L."/>
            <person name="Westerberg I."/>
            <person name="Brannstrom I.O."/>
            <person name="Guillou S."/>
            <person name="Cros-Aarteil S."/>
            <person name="Calhoun S."/>
            <person name="Haridas S."/>
            <person name="Kuo A."/>
            <person name="Mondo S."/>
            <person name="Pangilinan J."/>
            <person name="Riley R."/>
            <person name="Labutti K."/>
            <person name="Andreopoulos B."/>
            <person name="Lipzen A."/>
            <person name="Chen C."/>
            <person name="Yanf M."/>
            <person name="Daum C."/>
            <person name="Ng V."/>
            <person name="Clum A."/>
            <person name="Ohm R."/>
            <person name="Martin F."/>
            <person name="Silar P."/>
            <person name="Natvig D."/>
            <person name="Lalanne C."/>
            <person name="Gautier V."/>
            <person name="Ament-Velasquez S.L."/>
            <person name="Kruys A."/>
            <person name="Hutchinson M.I."/>
            <person name="Powell A.J."/>
            <person name="Barry K."/>
            <person name="Miller A.N."/>
            <person name="Grigoriev I.V."/>
            <person name="Debuchy R."/>
            <person name="Gladieux P."/>
            <person name="Thoren M.H."/>
            <person name="Johannesson H."/>
        </authorList>
    </citation>
    <scope>NUCLEOTIDE SEQUENCE</scope>
    <source>
        <strain evidence="10">PSN293</strain>
    </source>
</reference>
<dbReference type="AlphaFoldDB" id="A0AAN6YFK5"/>
<organism evidence="10 11">
    <name type="scientific">Rhypophila decipiens</name>
    <dbReference type="NCBI Taxonomy" id="261697"/>
    <lineage>
        <taxon>Eukaryota</taxon>
        <taxon>Fungi</taxon>
        <taxon>Dikarya</taxon>
        <taxon>Ascomycota</taxon>
        <taxon>Pezizomycotina</taxon>
        <taxon>Sordariomycetes</taxon>
        <taxon>Sordariomycetidae</taxon>
        <taxon>Sordariales</taxon>
        <taxon>Naviculisporaceae</taxon>
        <taxon>Rhypophila</taxon>
    </lineage>
</organism>
<dbReference type="FunFam" id="2.60.40.200:FF:000007">
    <property type="entry name" value="Cell surface Cu-only superoxide dismutase 5"/>
    <property type="match status" value="1"/>
</dbReference>
<feature type="compositionally biased region" description="Polar residues" evidence="8">
    <location>
        <begin position="226"/>
        <end position="246"/>
    </location>
</feature>
<reference evidence="10" key="1">
    <citation type="journal article" date="2023" name="Mol. Phylogenet. Evol.">
        <title>Genome-scale phylogeny and comparative genomics of the fungal order Sordariales.</title>
        <authorList>
            <person name="Hensen N."/>
            <person name="Bonometti L."/>
            <person name="Westerberg I."/>
            <person name="Brannstrom I.O."/>
            <person name="Guillou S."/>
            <person name="Cros-Aarteil S."/>
            <person name="Calhoun S."/>
            <person name="Haridas S."/>
            <person name="Kuo A."/>
            <person name="Mondo S."/>
            <person name="Pangilinan J."/>
            <person name="Riley R."/>
            <person name="LaButti K."/>
            <person name="Andreopoulos B."/>
            <person name="Lipzen A."/>
            <person name="Chen C."/>
            <person name="Yan M."/>
            <person name="Daum C."/>
            <person name="Ng V."/>
            <person name="Clum A."/>
            <person name="Steindorff A."/>
            <person name="Ohm R.A."/>
            <person name="Martin F."/>
            <person name="Silar P."/>
            <person name="Natvig D.O."/>
            <person name="Lalanne C."/>
            <person name="Gautier V."/>
            <person name="Ament-Velasquez S.L."/>
            <person name="Kruys A."/>
            <person name="Hutchinson M.I."/>
            <person name="Powell A.J."/>
            <person name="Barry K."/>
            <person name="Miller A.N."/>
            <person name="Grigoriev I.V."/>
            <person name="Debuchy R."/>
            <person name="Gladieux P."/>
            <person name="Hiltunen Thoren M."/>
            <person name="Johannesson H."/>
        </authorList>
    </citation>
    <scope>NUCLEOTIDE SEQUENCE</scope>
    <source>
        <strain evidence="10">PSN293</strain>
    </source>
</reference>
<dbReference type="Gene3D" id="2.60.40.200">
    <property type="entry name" value="Superoxide dismutase, copper/zinc binding domain"/>
    <property type="match status" value="1"/>
</dbReference>
<evidence type="ECO:0000256" key="3">
    <source>
        <dbReference type="ARBA" id="ARBA00010457"/>
    </source>
</evidence>
<accession>A0AAN6YFK5</accession>
<evidence type="ECO:0000256" key="8">
    <source>
        <dbReference type="SAM" id="MobiDB-lite"/>
    </source>
</evidence>
<comment type="catalytic activity">
    <reaction evidence="7">
        <text>2 superoxide + 2 H(+) = H2O2 + O2</text>
        <dbReference type="Rhea" id="RHEA:20696"/>
        <dbReference type="ChEBI" id="CHEBI:15378"/>
        <dbReference type="ChEBI" id="CHEBI:15379"/>
        <dbReference type="ChEBI" id="CHEBI:16240"/>
        <dbReference type="ChEBI" id="CHEBI:18421"/>
        <dbReference type="EC" id="1.15.1.1"/>
    </reaction>
</comment>
<comment type="subcellular location">
    <subcellularLocation>
        <location evidence="1">Cell envelope</location>
    </subcellularLocation>
    <subcellularLocation>
        <location evidence="2">Secreted</location>
    </subcellularLocation>
</comment>
<feature type="signal peptide" evidence="9">
    <location>
        <begin position="1"/>
        <end position="21"/>
    </location>
</feature>
<proteinExistence type="inferred from homology"/>
<evidence type="ECO:0000313" key="11">
    <source>
        <dbReference type="Proteomes" id="UP001301769"/>
    </source>
</evidence>
<evidence type="ECO:0000256" key="4">
    <source>
        <dbReference type="ARBA" id="ARBA00012682"/>
    </source>
</evidence>
<dbReference type="PANTHER" id="PTHR20910:SF1">
    <property type="entry name" value="SUPEROXIDE DISMUTASE COPPER_ZINC BINDING DOMAIN-CONTAINING PROTEIN"/>
    <property type="match status" value="1"/>
</dbReference>
<evidence type="ECO:0000256" key="2">
    <source>
        <dbReference type="ARBA" id="ARBA00004613"/>
    </source>
</evidence>
<gene>
    <name evidence="10" type="ORF">QBC37DRAFT_40100</name>
</gene>
<feature type="region of interest" description="Disordered" evidence="8">
    <location>
        <begin position="202"/>
        <end position="246"/>
    </location>
</feature>
<dbReference type="EMBL" id="MU858058">
    <property type="protein sequence ID" value="KAK4217695.1"/>
    <property type="molecule type" value="Genomic_DNA"/>
</dbReference>
<evidence type="ECO:0000256" key="7">
    <source>
        <dbReference type="ARBA" id="ARBA00049204"/>
    </source>
</evidence>
<name>A0AAN6YFK5_9PEZI</name>
<sequence>MRSQTAISLLFAAVGIPAAAAQSSTASALPKASAVANNPAGMVYKATLPDEAFFKPAYPEGGNVKGEITAVAGPDQSGVIFKVNFSNLPKSGGPFTYHLHVAPVPEDGNCTATLAHLDPTARGEAPPCDPADAETCQVGDLSGKFGKIPENQDAFSMTYTDKYASTLEGIGAFFGNRSFVFHYANKTRISCANFALVASSGSPTESACEEPGPASTASGSPSMTANGTIPHSSAPTSVQTSAPSQTSAIPAAGSNIKAGWASALVLAAAIMFVL</sequence>
<evidence type="ECO:0000256" key="5">
    <source>
        <dbReference type="ARBA" id="ARBA00022525"/>
    </source>
</evidence>
<evidence type="ECO:0000256" key="6">
    <source>
        <dbReference type="ARBA" id="ARBA00022862"/>
    </source>
</evidence>
<dbReference type="Proteomes" id="UP001301769">
    <property type="component" value="Unassembled WGS sequence"/>
</dbReference>
<protein>
    <recommendedName>
        <fullName evidence="4">superoxide dismutase</fullName>
        <ecNumber evidence="4">1.15.1.1</ecNumber>
    </recommendedName>
</protein>
<keyword evidence="6" id="KW-0049">Antioxidant</keyword>